<dbReference type="SUPFAM" id="SSF48008">
    <property type="entry name" value="GntR ligand-binding domain-like"/>
    <property type="match status" value="1"/>
</dbReference>
<evidence type="ECO:0000256" key="3">
    <source>
        <dbReference type="ARBA" id="ARBA00023163"/>
    </source>
</evidence>
<gene>
    <name evidence="5" type="ORF">DSCW_43170</name>
</gene>
<dbReference type="SMART" id="SM00895">
    <property type="entry name" value="FCD"/>
    <property type="match status" value="1"/>
</dbReference>
<evidence type="ECO:0000259" key="4">
    <source>
        <dbReference type="PROSITE" id="PS50949"/>
    </source>
</evidence>
<dbReference type="InterPro" id="IPR011711">
    <property type="entry name" value="GntR_C"/>
</dbReference>
<dbReference type="InterPro" id="IPR008920">
    <property type="entry name" value="TF_FadR/GntR_C"/>
</dbReference>
<dbReference type="Gene3D" id="1.20.120.530">
    <property type="entry name" value="GntR ligand-binding domain-like"/>
    <property type="match status" value="1"/>
</dbReference>
<keyword evidence="2" id="KW-0238">DNA-binding</keyword>
<dbReference type="OrthoDB" id="9812645at2"/>
<dbReference type="PANTHER" id="PTHR43537:SF5">
    <property type="entry name" value="UXU OPERON TRANSCRIPTIONAL REGULATOR"/>
    <property type="match status" value="1"/>
</dbReference>
<dbReference type="PROSITE" id="PS50949">
    <property type="entry name" value="HTH_GNTR"/>
    <property type="match status" value="1"/>
</dbReference>
<dbReference type="InterPro" id="IPR036390">
    <property type="entry name" value="WH_DNA-bd_sf"/>
</dbReference>
<dbReference type="AlphaFoldDB" id="A0A5K7Z819"/>
<dbReference type="Pfam" id="PF07729">
    <property type="entry name" value="FCD"/>
    <property type="match status" value="1"/>
</dbReference>
<dbReference type="PANTHER" id="PTHR43537">
    <property type="entry name" value="TRANSCRIPTIONAL REGULATOR, GNTR FAMILY"/>
    <property type="match status" value="1"/>
</dbReference>
<dbReference type="GO" id="GO:0003677">
    <property type="term" value="F:DNA binding"/>
    <property type="evidence" value="ECO:0007669"/>
    <property type="project" value="UniProtKB-KW"/>
</dbReference>
<feature type="domain" description="HTH gntR-type" evidence="4">
    <location>
        <begin position="12"/>
        <end position="79"/>
    </location>
</feature>
<evidence type="ECO:0000256" key="1">
    <source>
        <dbReference type="ARBA" id="ARBA00023015"/>
    </source>
</evidence>
<dbReference type="SMART" id="SM00345">
    <property type="entry name" value="HTH_GNTR"/>
    <property type="match status" value="1"/>
</dbReference>
<dbReference type="SUPFAM" id="SSF46785">
    <property type="entry name" value="Winged helix' DNA-binding domain"/>
    <property type="match status" value="1"/>
</dbReference>
<name>A0A5K7Z819_9BACT</name>
<evidence type="ECO:0000256" key="2">
    <source>
        <dbReference type="ARBA" id="ARBA00023125"/>
    </source>
</evidence>
<dbReference type="Proteomes" id="UP000427769">
    <property type="component" value="Chromosome"/>
</dbReference>
<dbReference type="EMBL" id="AP021875">
    <property type="protein sequence ID" value="BBO76900.1"/>
    <property type="molecule type" value="Genomic_DNA"/>
</dbReference>
<protein>
    <submittedName>
        <fullName evidence="5">Transcriptional regulator</fullName>
    </submittedName>
</protein>
<accession>A0A5K7Z819</accession>
<evidence type="ECO:0000313" key="6">
    <source>
        <dbReference type="Proteomes" id="UP000427769"/>
    </source>
</evidence>
<dbReference type="RefSeq" id="WP_155305701.1">
    <property type="nucleotide sequence ID" value="NZ_AP021875.1"/>
</dbReference>
<sequence>MAPAKTKDKADAGHTRKAYQGIRQMLFHNEIVPGQKIAYRDLAERLGMSQTPVIQALKWLEFQGLVRHERHRGYYTEPISIREVEEIYEFREQIELALLPRTMARMDTPALQKLEDALKAHLQASRKIYLHDRLLKDMEFHLTLADLSGNRVQHQTLRFLFDLLYLKYGGNILFSTSMDKADAAHKELFAHVRDGNLQEAQRVLSEHIGRVKQHVLDGLSHLMKEKSRAEF</sequence>
<keyword evidence="6" id="KW-1185">Reference proteome</keyword>
<dbReference type="InterPro" id="IPR000524">
    <property type="entry name" value="Tscrpt_reg_HTH_GntR"/>
</dbReference>
<organism evidence="5 6">
    <name type="scientific">Desulfosarcina widdelii</name>
    <dbReference type="NCBI Taxonomy" id="947919"/>
    <lineage>
        <taxon>Bacteria</taxon>
        <taxon>Pseudomonadati</taxon>
        <taxon>Thermodesulfobacteriota</taxon>
        <taxon>Desulfobacteria</taxon>
        <taxon>Desulfobacterales</taxon>
        <taxon>Desulfosarcinaceae</taxon>
        <taxon>Desulfosarcina</taxon>
    </lineage>
</organism>
<dbReference type="Gene3D" id="1.10.10.10">
    <property type="entry name" value="Winged helix-like DNA-binding domain superfamily/Winged helix DNA-binding domain"/>
    <property type="match status" value="1"/>
</dbReference>
<keyword evidence="3" id="KW-0804">Transcription</keyword>
<reference evidence="5 6" key="1">
    <citation type="submission" date="2019-11" db="EMBL/GenBank/DDBJ databases">
        <title>Comparative genomics of hydrocarbon-degrading Desulfosarcina strains.</title>
        <authorList>
            <person name="Watanabe M."/>
            <person name="Kojima H."/>
            <person name="Fukui M."/>
        </authorList>
    </citation>
    <scope>NUCLEOTIDE SEQUENCE [LARGE SCALE GENOMIC DNA]</scope>
    <source>
        <strain evidence="5 6">PP31</strain>
    </source>
</reference>
<proteinExistence type="predicted"/>
<dbReference type="Pfam" id="PF00392">
    <property type="entry name" value="GntR"/>
    <property type="match status" value="1"/>
</dbReference>
<evidence type="ECO:0000313" key="5">
    <source>
        <dbReference type="EMBL" id="BBO76900.1"/>
    </source>
</evidence>
<dbReference type="KEGG" id="dwd:DSCW_43170"/>
<dbReference type="GO" id="GO:0003700">
    <property type="term" value="F:DNA-binding transcription factor activity"/>
    <property type="evidence" value="ECO:0007669"/>
    <property type="project" value="InterPro"/>
</dbReference>
<keyword evidence="1" id="KW-0805">Transcription regulation</keyword>
<dbReference type="InterPro" id="IPR036388">
    <property type="entry name" value="WH-like_DNA-bd_sf"/>
</dbReference>